<proteinExistence type="inferred from homology"/>
<reference evidence="3 4" key="1">
    <citation type="journal article" date="2019" name="Genome Biol. Evol.">
        <title>Insights into the evolution of the New World diploid cottons (Gossypium, subgenus Houzingenia) based on genome sequencing.</title>
        <authorList>
            <person name="Grover C.E."/>
            <person name="Arick M.A. 2nd"/>
            <person name="Thrash A."/>
            <person name="Conover J.L."/>
            <person name="Sanders W.S."/>
            <person name="Peterson D.G."/>
            <person name="Frelichowski J.E."/>
            <person name="Scheffler J.A."/>
            <person name="Scheffler B.E."/>
            <person name="Wendel J.F."/>
        </authorList>
    </citation>
    <scope>NUCLEOTIDE SEQUENCE [LARGE SCALE GENOMIC DNA]</scope>
    <source>
        <strain evidence="3">27</strain>
        <tissue evidence="3">Leaf</tissue>
    </source>
</reference>
<dbReference type="Gene3D" id="3.20.20.70">
    <property type="entry name" value="Aldolase class I"/>
    <property type="match status" value="3"/>
</dbReference>
<feature type="domain" description="IMP dehydrogenase/GMP reductase" evidence="2">
    <location>
        <begin position="143"/>
        <end position="285"/>
    </location>
</feature>
<dbReference type="PANTHER" id="PTHR11911">
    <property type="entry name" value="INOSINE-5-MONOPHOSPHATE DEHYDROGENASE RELATED"/>
    <property type="match status" value="1"/>
</dbReference>
<keyword evidence="4" id="KW-1185">Reference proteome</keyword>
<gene>
    <name evidence="3" type="ORF">Godav_001905</name>
</gene>
<dbReference type="GO" id="GO:0003938">
    <property type="term" value="F:IMP dehydrogenase activity"/>
    <property type="evidence" value="ECO:0007669"/>
    <property type="project" value="InterPro"/>
</dbReference>
<sequence>MEDGFPTSKIFNQCYSLTYEDVIFLPHYIDFPTDAVSLSSCLSRNVSLSIPCVASPMDTVSEAHIAASMAALGGIAIVHCNCTSSQQASIIRSAKSLRVPVTESVGADGEWMVGAAIGTRESDRERLEHLVKAGANVVVLDSSQAQNLIQDGVDGLRVGMRSGSICTTQEVCAVGRGQPFTRCHGVPVIADGGISNSGHIVKALVLGANTVMMGSFLAGSTEAPGMILHLFSVALGIINGQLVKKYGGMGSLEAMTKGSNQRYLGDTAKLKIAQGVVGAVVDKGS</sequence>
<protein>
    <recommendedName>
        <fullName evidence="2">IMP dehydrogenase/GMP reductase domain-containing protein</fullName>
    </recommendedName>
</protein>
<dbReference type="Pfam" id="PF00478">
    <property type="entry name" value="IMPDH"/>
    <property type="match status" value="1"/>
</dbReference>
<evidence type="ECO:0000313" key="3">
    <source>
        <dbReference type="EMBL" id="MBA0633283.1"/>
    </source>
</evidence>
<comment type="similarity">
    <text evidence="1">Belongs to the IMPDH/GMPR family.</text>
</comment>
<dbReference type="EMBL" id="JABFAC010000013">
    <property type="protein sequence ID" value="MBA0633283.1"/>
    <property type="molecule type" value="Genomic_DNA"/>
</dbReference>
<accession>A0A7J8T522</accession>
<dbReference type="GO" id="GO:0006183">
    <property type="term" value="P:GTP biosynthetic process"/>
    <property type="evidence" value="ECO:0007669"/>
    <property type="project" value="TreeGrafter"/>
</dbReference>
<dbReference type="PANTHER" id="PTHR11911:SF111">
    <property type="entry name" value="INOSINE-5'-MONOPHOSPHATE DEHYDROGENASE"/>
    <property type="match status" value="1"/>
</dbReference>
<organism evidence="3 4">
    <name type="scientific">Gossypium davidsonii</name>
    <name type="common">Davidson's cotton</name>
    <name type="synonym">Gossypium klotzschianum subsp. davidsonii</name>
    <dbReference type="NCBI Taxonomy" id="34287"/>
    <lineage>
        <taxon>Eukaryota</taxon>
        <taxon>Viridiplantae</taxon>
        <taxon>Streptophyta</taxon>
        <taxon>Embryophyta</taxon>
        <taxon>Tracheophyta</taxon>
        <taxon>Spermatophyta</taxon>
        <taxon>Magnoliopsida</taxon>
        <taxon>eudicotyledons</taxon>
        <taxon>Gunneridae</taxon>
        <taxon>Pentapetalae</taxon>
        <taxon>rosids</taxon>
        <taxon>malvids</taxon>
        <taxon>Malvales</taxon>
        <taxon>Malvaceae</taxon>
        <taxon>Malvoideae</taxon>
        <taxon>Gossypium</taxon>
    </lineage>
</organism>
<dbReference type="InterPro" id="IPR005990">
    <property type="entry name" value="IMP_DH"/>
</dbReference>
<evidence type="ECO:0000313" key="4">
    <source>
        <dbReference type="Proteomes" id="UP000593561"/>
    </source>
</evidence>
<dbReference type="AlphaFoldDB" id="A0A7J8T522"/>
<name>A0A7J8T522_GOSDV</name>
<dbReference type="SUPFAM" id="SSF51412">
    <property type="entry name" value="Inosine monophosphate dehydrogenase (IMPDH)"/>
    <property type="match status" value="1"/>
</dbReference>
<dbReference type="InterPro" id="IPR001093">
    <property type="entry name" value="IMP_DH_GMPRt"/>
</dbReference>
<dbReference type="InterPro" id="IPR013785">
    <property type="entry name" value="Aldolase_TIM"/>
</dbReference>
<dbReference type="FunFam" id="3.20.20.70:FF:000424">
    <property type="entry name" value="Inosine-5'-monophosphate dehydrogenase 2"/>
    <property type="match status" value="1"/>
</dbReference>
<dbReference type="GO" id="GO:0005737">
    <property type="term" value="C:cytoplasm"/>
    <property type="evidence" value="ECO:0007669"/>
    <property type="project" value="TreeGrafter"/>
</dbReference>
<dbReference type="SMART" id="SM01240">
    <property type="entry name" value="IMPDH"/>
    <property type="match status" value="1"/>
</dbReference>
<comment type="caution">
    <text evidence="3">The sequence shown here is derived from an EMBL/GenBank/DDBJ whole genome shotgun (WGS) entry which is preliminary data.</text>
</comment>
<dbReference type="CDD" id="cd00381">
    <property type="entry name" value="IMPDH"/>
    <property type="match status" value="1"/>
</dbReference>
<evidence type="ECO:0000259" key="2">
    <source>
        <dbReference type="Pfam" id="PF00478"/>
    </source>
</evidence>
<evidence type="ECO:0000256" key="1">
    <source>
        <dbReference type="ARBA" id="ARBA00005502"/>
    </source>
</evidence>
<dbReference type="Proteomes" id="UP000593561">
    <property type="component" value="Unassembled WGS sequence"/>
</dbReference>
<feature type="non-terminal residue" evidence="3">
    <location>
        <position position="1"/>
    </location>
</feature>